<feature type="domain" description="K Homology" evidence="6">
    <location>
        <begin position="417"/>
        <end position="487"/>
    </location>
</feature>
<dbReference type="CDD" id="cd22460">
    <property type="entry name" value="KH-I_PEPPER_rpt2_like"/>
    <property type="match status" value="1"/>
</dbReference>
<feature type="region of interest" description="Disordered" evidence="4">
    <location>
        <begin position="332"/>
        <end position="413"/>
    </location>
</feature>
<evidence type="ECO:0000313" key="7">
    <source>
        <dbReference type="EMBL" id="CAI9107688.1"/>
    </source>
</evidence>
<feature type="domain" description="K Homology" evidence="6">
    <location>
        <begin position="147"/>
        <end position="220"/>
    </location>
</feature>
<keyword evidence="8" id="KW-1185">Reference proteome</keyword>
<dbReference type="InterPro" id="IPR004087">
    <property type="entry name" value="KH_dom"/>
</dbReference>
<dbReference type="GO" id="GO:0003723">
    <property type="term" value="F:RNA binding"/>
    <property type="evidence" value="ECO:0007669"/>
    <property type="project" value="UniProtKB-UniRule"/>
</dbReference>
<dbReference type="EMBL" id="OX459122">
    <property type="protein sequence ID" value="CAI9107688.1"/>
    <property type="molecule type" value="Genomic_DNA"/>
</dbReference>
<dbReference type="InterPro" id="IPR004088">
    <property type="entry name" value="KH_dom_type_1"/>
</dbReference>
<evidence type="ECO:0000256" key="2">
    <source>
        <dbReference type="PROSITE-ProRule" id="PRU00117"/>
    </source>
</evidence>
<feature type="domain" description="K Homology" evidence="6">
    <location>
        <begin position="238"/>
        <end position="313"/>
    </location>
</feature>
<dbReference type="CDD" id="cd22461">
    <property type="entry name" value="KH-I_PEPPER_like_rpt3"/>
    <property type="match status" value="1"/>
</dbReference>
<keyword evidence="1" id="KW-0677">Repeat</keyword>
<reference evidence="7" key="1">
    <citation type="submission" date="2023-03" db="EMBL/GenBank/DDBJ databases">
        <authorList>
            <person name="Julca I."/>
        </authorList>
    </citation>
    <scope>NUCLEOTIDE SEQUENCE</scope>
</reference>
<dbReference type="Proteomes" id="UP001161247">
    <property type="component" value="Chromosome 5"/>
</dbReference>
<keyword evidence="2" id="KW-0694">RNA-binding</keyword>
<evidence type="ECO:0000256" key="1">
    <source>
        <dbReference type="ARBA" id="ARBA00022737"/>
    </source>
</evidence>
<keyword evidence="5" id="KW-0732">Signal</keyword>
<dbReference type="AlphaFoldDB" id="A0AAV1DJ63"/>
<dbReference type="Pfam" id="PF00013">
    <property type="entry name" value="KH_1"/>
    <property type="match status" value="3"/>
</dbReference>
<feature type="signal peptide" evidence="5">
    <location>
        <begin position="1"/>
        <end position="24"/>
    </location>
</feature>
<gene>
    <name evidence="7" type="ORF">OLC1_LOCUS15943</name>
</gene>
<keyword evidence="3" id="KW-0175">Coiled coil</keyword>
<feature type="compositionally biased region" description="Polar residues" evidence="4">
    <location>
        <begin position="401"/>
        <end position="413"/>
    </location>
</feature>
<evidence type="ECO:0000256" key="5">
    <source>
        <dbReference type="SAM" id="SignalP"/>
    </source>
</evidence>
<dbReference type="Gene3D" id="3.30.1370.10">
    <property type="entry name" value="K Homology domain, type 1"/>
    <property type="match status" value="1"/>
</dbReference>
<dbReference type="CDD" id="cd22459">
    <property type="entry name" value="KH-I_PEPPER_rpt1_like"/>
    <property type="match status" value="1"/>
</dbReference>
<evidence type="ECO:0000256" key="4">
    <source>
        <dbReference type="SAM" id="MobiDB-lite"/>
    </source>
</evidence>
<feature type="coiled-coil region" evidence="3">
    <location>
        <begin position="468"/>
        <end position="495"/>
    </location>
</feature>
<proteinExistence type="predicted"/>
<accession>A0AAV1DJ63</accession>
<dbReference type="SUPFAM" id="SSF54791">
    <property type="entry name" value="Eukaryotic type KH-domain (KH-domain type I)"/>
    <property type="match status" value="3"/>
</dbReference>
<sequence length="542" mass="58510">MLEWFHLICLIVFYLKQMADENFGEPDVVHEQALDTDNVQELADVQEPADLEEPANLQESDDVPKPVDAQESVNVLGPNDVQEPTDVQEPDNLQELVDVQELNDVQERENLQETDDVPEESHPSDEVPVNHNYSGVAEENKWPGWPGENVFRMLVPVQKVGGIIGRKGEYIKKICEETKARIKILDGPQGTTERTVMVSAKEEPDLDIPPAIDGLLSIHKRIVDVDSDPTHAQPGHSKTISTRLLVAATQAGSLIGKQGATIKSIQDASGCNIRVLSGEHLPVFALTDDSVVEIQGEPAGLHKAVELIAGHLRKFLVDRSVVGAFEAQMQRSNARPNQNMPPPQPWGPANQGFSMNTGVGSGYGPPQYVPPARQYDNFYPPADVPLDKPPRPGPHYGRDSSAGTHTASMQPQSSIVSKITQNMQIPLLYADAVIGQSGATISYIRRASGATIAIQETRGVPNEMTVEINGSTAQVQEAQQLIQNVIAEAAAAAQNTTSGPPGQGYNPYQYGAMYGATPSNAGGHPGHGQAGDHTSVYGYGYS</sequence>
<dbReference type="PROSITE" id="PS50084">
    <property type="entry name" value="KH_TYPE_1"/>
    <property type="match status" value="3"/>
</dbReference>
<name>A0AAV1DJ63_OLDCO</name>
<protein>
    <submittedName>
        <fullName evidence="7">OLC1v1007105C1</fullName>
    </submittedName>
</protein>
<evidence type="ECO:0000259" key="6">
    <source>
        <dbReference type="SMART" id="SM00322"/>
    </source>
</evidence>
<organism evidence="7 8">
    <name type="scientific">Oldenlandia corymbosa var. corymbosa</name>
    <dbReference type="NCBI Taxonomy" id="529605"/>
    <lineage>
        <taxon>Eukaryota</taxon>
        <taxon>Viridiplantae</taxon>
        <taxon>Streptophyta</taxon>
        <taxon>Embryophyta</taxon>
        <taxon>Tracheophyta</taxon>
        <taxon>Spermatophyta</taxon>
        <taxon>Magnoliopsida</taxon>
        <taxon>eudicotyledons</taxon>
        <taxon>Gunneridae</taxon>
        <taxon>Pentapetalae</taxon>
        <taxon>asterids</taxon>
        <taxon>lamiids</taxon>
        <taxon>Gentianales</taxon>
        <taxon>Rubiaceae</taxon>
        <taxon>Rubioideae</taxon>
        <taxon>Spermacoceae</taxon>
        <taxon>Hedyotis-Oldenlandia complex</taxon>
        <taxon>Oldenlandia</taxon>
    </lineage>
</organism>
<feature type="chain" id="PRO_5043628616" evidence="5">
    <location>
        <begin position="25"/>
        <end position="542"/>
    </location>
</feature>
<dbReference type="Gene3D" id="3.30.310.210">
    <property type="match status" value="1"/>
</dbReference>
<dbReference type="PANTHER" id="PTHR10288">
    <property type="entry name" value="KH DOMAIN CONTAINING RNA BINDING PROTEIN"/>
    <property type="match status" value="1"/>
</dbReference>
<feature type="region of interest" description="Disordered" evidence="4">
    <location>
        <begin position="110"/>
        <end position="131"/>
    </location>
</feature>
<dbReference type="SMART" id="SM00322">
    <property type="entry name" value="KH"/>
    <property type="match status" value="3"/>
</dbReference>
<evidence type="ECO:0000313" key="8">
    <source>
        <dbReference type="Proteomes" id="UP001161247"/>
    </source>
</evidence>
<dbReference type="InterPro" id="IPR036612">
    <property type="entry name" value="KH_dom_type_1_sf"/>
</dbReference>
<evidence type="ECO:0000256" key="3">
    <source>
        <dbReference type="SAM" id="Coils"/>
    </source>
</evidence>